<comment type="catalytic activity">
    <reaction evidence="4 5">
        <text>uridine(38/39/40) in tRNA = pseudouridine(38/39/40) in tRNA</text>
        <dbReference type="Rhea" id="RHEA:22376"/>
        <dbReference type="Rhea" id="RHEA-COMP:10085"/>
        <dbReference type="Rhea" id="RHEA-COMP:10087"/>
        <dbReference type="ChEBI" id="CHEBI:65314"/>
        <dbReference type="ChEBI" id="CHEBI:65315"/>
        <dbReference type="EC" id="5.4.99.12"/>
    </reaction>
</comment>
<organism evidence="7 8">
    <name type="scientific">Salinicola lusitanus</name>
    <dbReference type="NCBI Taxonomy" id="1949085"/>
    <lineage>
        <taxon>Bacteria</taxon>
        <taxon>Pseudomonadati</taxon>
        <taxon>Pseudomonadota</taxon>
        <taxon>Gammaproteobacteria</taxon>
        <taxon>Oceanospirillales</taxon>
        <taxon>Halomonadaceae</taxon>
        <taxon>Salinicola</taxon>
    </lineage>
</organism>
<comment type="subunit">
    <text evidence="4">Homodimer.</text>
</comment>
<evidence type="ECO:0000256" key="1">
    <source>
        <dbReference type="ARBA" id="ARBA00009375"/>
    </source>
</evidence>
<evidence type="ECO:0000256" key="2">
    <source>
        <dbReference type="ARBA" id="ARBA00022694"/>
    </source>
</evidence>
<accession>A0ABZ3CNW2</accession>
<name>A0ABZ3CNW2_9GAMM</name>
<dbReference type="InterPro" id="IPR020097">
    <property type="entry name" value="PsdUridine_synth_TruA_a/b_dom"/>
</dbReference>
<dbReference type="EC" id="5.4.99.12" evidence="4"/>
<evidence type="ECO:0000259" key="6">
    <source>
        <dbReference type="Pfam" id="PF01416"/>
    </source>
</evidence>
<protein>
    <recommendedName>
        <fullName evidence="4">tRNA pseudouridine synthase A</fullName>
        <ecNumber evidence="4">5.4.99.12</ecNumber>
    </recommendedName>
    <alternativeName>
        <fullName evidence="4">tRNA pseudouridine(38-40) synthase</fullName>
    </alternativeName>
    <alternativeName>
        <fullName evidence="4">tRNA pseudouridylate synthase I</fullName>
    </alternativeName>
    <alternativeName>
        <fullName evidence="4">tRNA-uridine isomerase I</fullName>
    </alternativeName>
</protein>
<dbReference type="Pfam" id="PF01416">
    <property type="entry name" value="PseudoU_synth_1"/>
    <property type="match status" value="2"/>
</dbReference>
<dbReference type="HAMAP" id="MF_00171">
    <property type="entry name" value="TruA"/>
    <property type="match status" value="1"/>
</dbReference>
<keyword evidence="2 4" id="KW-0819">tRNA processing</keyword>
<dbReference type="PANTHER" id="PTHR11142">
    <property type="entry name" value="PSEUDOURIDYLATE SYNTHASE"/>
    <property type="match status" value="1"/>
</dbReference>
<feature type="binding site" evidence="4">
    <location>
        <position position="123"/>
    </location>
    <ligand>
        <name>substrate</name>
    </ligand>
</feature>
<proteinExistence type="inferred from homology"/>
<comment type="similarity">
    <text evidence="1 4 5">Belongs to the tRNA pseudouridine synthase TruA family.</text>
</comment>
<dbReference type="Proteomes" id="UP001453229">
    <property type="component" value="Chromosome"/>
</dbReference>
<evidence type="ECO:0000256" key="4">
    <source>
        <dbReference type="HAMAP-Rule" id="MF_00171"/>
    </source>
</evidence>
<dbReference type="CDD" id="cd02570">
    <property type="entry name" value="PseudoU_synth_EcTruA"/>
    <property type="match status" value="1"/>
</dbReference>
<feature type="domain" description="Pseudouridine synthase I TruA alpha/beta" evidence="6">
    <location>
        <begin position="156"/>
        <end position="258"/>
    </location>
</feature>
<dbReference type="InterPro" id="IPR020094">
    <property type="entry name" value="TruA/RsuA/RluB/E/F_N"/>
</dbReference>
<dbReference type="NCBIfam" id="TIGR00071">
    <property type="entry name" value="hisT_truA"/>
    <property type="match status" value="1"/>
</dbReference>
<dbReference type="Gene3D" id="3.30.70.660">
    <property type="entry name" value="Pseudouridine synthase I, catalytic domain, C-terminal subdomain"/>
    <property type="match status" value="1"/>
</dbReference>
<dbReference type="EMBL" id="CP151919">
    <property type="protein sequence ID" value="XAD52866.1"/>
    <property type="molecule type" value="Genomic_DNA"/>
</dbReference>
<dbReference type="PANTHER" id="PTHR11142:SF0">
    <property type="entry name" value="TRNA PSEUDOURIDINE SYNTHASE-LIKE 1"/>
    <property type="match status" value="1"/>
</dbReference>
<dbReference type="RefSeq" id="WP_342594128.1">
    <property type="nucleotide sequence ID" value="NZ_CP151919.1"/>
</dbReference>
<comment type="caution">
    <text evidence="4">Lacks conserved residue(s) required for the propagation of feature annotation.</text>
</comment>
<evidence type="ECO:0000313" key="7">
    <source>
        <dbReference type="EMBL" id="XAD52866.1"/>
    </source>
</evidence>
<dbReference type="GO" id="GO:0160147">
    <property type="term" value="F:tRNA pseudouridine(38-40) synthase activity"/>
    <property type="evidence" value="ECO:0007669"/>
    <property type="project" value="UniProtKB-EC"/>
</dbReference>
<dbReference type="InterPro" id="IPR020103">
    <property type="entry name" value="PsdUridine_synth_cat_dom_sf"/>
</dbReference>
<keyword evidence="8" id="KW-1185">Reference proteome</keyword>
<evidence type="ECO:0000256" key="5">
    <source>
        <dbReference type="RuleBase" id="RU003792"/>
    </source>
</evidence>
<dbReference type="InterPro" id="IPR001406">
    <property type="entry name" value="PsdUridine_synth_TruA"/>
</dbReference>
<dbReference type="SUPFAM" id="SSF55120">
    <property type="entry name" value="Pseudouridine synthase"/>
    <property type="match status" value="1"/>
</dbReference>
<sequence length="325" mass="36706">MAFFSRQDDNQPLTGRLALGVEYDGTHYCGWQRLRQAPSVQGALETALSKIAAAPVRVLCSGRTDSGVHATRQIVHFDAPVARTQKAWLFGANAQLPRDIAVRWLKPVADDFHARFSALARRYRYLILNQPTRPVMERNNVTWCREPLDAERMHRAAQALVGEHDFSSYRAAGCQSKVPVRHLHFIEVRRLGPLVMIDVQANAFLHHMIRNIAGVLVAVGRGDEDETYPARLLALRDRKLGNVTAPACGLHFVDVRFDERFALPEEPVGPNLMAFLGDWTGERDMIPDTPLMRRRRVWPKWIDDQGRVVDQHPQATTEAGEEVSP</sequence>
<evidence type="ECO:0000313" key="8">
    <source>
        <dbReference type="Proteomes" id="UP001453229"/>
    </source>
</evidence>
<feature type="domain" description="Pseudouridine synthase I TruA alpha/beta" evidence="6">
    <location>
        <begin position="22"/>
        <end position="116"/>
    </location>
</feature>
<reference evidence="7 8" key="1">
    <citation type="submission" date="2024-04" db="EMBL/GenBank/DDBJ databases">
        <title>Salinicola lusitanus LLJ914,a marine bacterium isolated from the Okinawa Trough.</title>
        <authorList>
            <person name="Li J."/>
        </authorList>
    </citation>
    <scope>NUCLEOTIDE SEQUENCE [LARGE SCALE GENOMIC DNA]</scope>
    <source>
        <strain evidence="7 8">LLJ914</strain>
    </source>
</reference>
<dbReference type="InterPro" id="IPR020095">
    <property type="entry name" value="PsdUridine_synth_TruA_C"/>
</dbReference>
<gene>
    <name evidence="4 7" type="primary">truA</name>
    <name evidence="7" type="ORF">AAGT95_13555</name>
</gene>
<feature type="active site" description="Nucleophile" evidence="4">
    <location>
        <position position="65"/>
    </location>
</feature>
<dbReference type="Gene3D" id="3.30.70.580">
    <property type="entry name" value="Pseudouridine synthase I, catalytic domain, N-terminal subdomain"/>
    <property type="match status" value="1"/>
</dbReference>
<comment type="function">
    <text evidence="4">Formation of pseudouridine at positions 38, 39 and 40 in the anticodon stem and loop of transfer RNAs.</text>
</comment>
<keyword evidence="3 4" id="KW-0413">Isomerase</keyword>
<evidence type="ECO:0000256" key="3">
    <source>
        <dbReference type="ARBA" id="ARBA00023235"/>
    </source>
</evidence>